<dbReference type="EMBL" id="GL945621">
    <property type="protein sequence ID" value="EGN91518.1"/>
    <property type="molecule type" value="Genomic_DNA"/>
</dbReference>
<name>F8QJK2_SERL3</name>
<accession>F8QJK2</accession>
<dbReference type="InParanoid" id="F8QJK2"/>
<organism evidence="2">
    <name type="scientific">Serpula lacrymans var. lacrymans (strain S7.3)</name>
    <name type="common">Dry rot fungus</name>
    <dbReference type="NCBI Taxonomy" id="936435"/>
    <lineage>
        <taxon>Eukaryota</taxon>
        <taxon>Fungi</taxon>
        <taxon>Dikarya</taxon>
        <taxon>Basidiomycota</taxon>
        <taxon>Agaricomycotina</taxon>
        <taxon>Agaricomycetes</taxon>
        <taxon>Agaricomycetidae</taxon>
        <taxon>Boletales</taxon>
        <taxon>Coniophorineae</taxon>
        <taxon>Serpulaceae</taxon>
        <taxon>Serpula</taxon>
    </lineage>
</organism>
<proteinExistence type="predicted"/>
<evidence type="ECO:0000313" key="1">
    <source>
        <dbReference type="EMBL" id="EGN91518.1"/>
    </source>
</evidence>
<keyword evidence="2" id="KW-1185">Reference proteome</keyword>
<dbReference type="HOGENOM" id="CLU_2639602_0_0_1"/>
<protein>
    <submittedName>
        <fullName evidence="1">Uncharacterized protein</fullName>
    </submittedName>
</protein>
<reference evidence="2" key="1">
    <citation type="journal article" date="2011" name="Science">
        <title>The plant cell wall-decomposing machinery underlies the functional diversity of forest fungi.</title>
        <authorList>
            <person name="Eastwood D.C."/>
            <person name="Floudas D."/>
            <person name="Binder M."/>
            <person name="Majcherczyk A."/>
            <person name="Schneider P."/>
            <person name="Aerts A."/>
            <person name="Asiegbu F.O."/>
            <person name="Baker S.E."/>
            <person name="Barry K."/>
            <person name="Bendiksby M."/>
            <person name="Blumentritt M."/>
            <person name="Coutinho P.M."/>
            <person name="Cullen D."/>
            <person name="de Vries R.P."/>
            <person name="Gathman A."/>
            <person name="Goodell B."/>
            <person name="Henrissat B."/>
            <person name="Ihrmark K."/>
            <person name="Kauserud H."/>
            <person name="Kohler A."/>
            <person name="LaButti K."/>
            <person name="Lapidus A."/>
            <person name="Lavin J.L."/>
            <person name="Lee Y.-H."/>
            <person name="Lindquist E."/>
            <person name="Lilly W."/>
            <person name="Lucas S."/>
            <person name="Morin E."/>
            <person name="Murat C."/>
            <person name="Oguiza J.A."/>
            <person name="Park J."/>
            <person name="Pisabarro A.G."/>
            <person name="Riley R."/>
            <person name="Rosling A."/>
            <person name="Salamov A."/>
            <person name="Schmidt O."/>
            <person name="Schmutz J."/>
            <person name="Skrede I."/>
            <person name="Stenlid J."/>
            <person name="Wiebenga A."/>
            <person name="Xie X."/>
            <person name="Kuees U."/>
            <person name="Hibbett D.S."/>
            <person name="Hoffmeister D."/>
            <person name="Hoegberg N."/>
            <person name="Martin F."/>
            <person name="Grigoriev I.V."/>
            <person name="Watkinson S.C."/>
        </authorList>
    </citation>
    <scope>NUCLEOTIDE SEQUENCE [LARGE SCALE GENOMIC DNA]</scope>
    <source>
        <strain evidence="2">strain S7.3</strain>
    </source>
</reference>
<evidence type="ECO:0000313" key="2">
    <source>
        <dbReference type="Proteomes" id="UP000008063"/>
    </source>
</evidence>
<dbReference type="Proteomes" id="UP000008063">
    <property type="component" value="Unassembled WGS sequence"/>
</dbReference>
<sequence length="77" mass="9000">MQEWILAQDTRLSDSLLKETVVSIVEELVNFLGTKGPGPEYRKRQEDKIASFFNKVDQFLLFDVPKRPLSWDYPIGR</sequence>
<gene>
    <name evidence="1" type="ORF">SERLA73DRAFT_80374</name>
</gene>
<dbReference type="AlphaFoldDB" id="F8QJK2"/>